<dbReference type="FunFam" id="3.30.40.10:FF:000273">
    <property type="entry name" value="E3 ubiquitin-protein ligase RBX1"/>
    <property type="match status" value="1"/>
</dbReference>
<protein>
    <recommendedName>
        <fullName evidence="11">Zinc finger RING-H2-type domain-containing protein</fullName>
    </recommendedName>
</protein>
<evidence type="ECO:0000256" key="2">
    <source>
        <dbReference type="ARBA" id="ARBA00004496"/>
    </source>
</evidence>
<reference evidence="12 13" key="1">
    <citation type="journal article" date="2007" name="Nature">
        <title>Evolution of genes and genomes on the Drosophila phylogeny.</title>
        <authorList>
            <consortium name="Drosophila 12 Genomes Consortium"/>
            <person name="Clark A.G."/>
            <person name="Eisen M.B."/>
            <person name="Smith D.R."/>
            <person name="Bergman C.M."/>
            <person name="Oliver B."/>
            <person name="Markow T.A."/>
            <person name="Kaufman T.C."/>
            <person name="Kellis M."/>
            <person name="Gelbart W."/>
            <person name="Iyer V.N."/>
            <person name="Pollard D.A."/>
            <person name="Sackton T.B."/>
            <person name="Larracuente A.M."/>
            <person name="Singh N.D."/>
            <person name="Abad J.P."/>
            <person name="Abt D.N."/>
            <person name="Adryan B."/>
            <person name="Aguade M."/>
            <person name="Akashi H."/>
            <person name="Anderson W.W."/>
            <person name="Aquadro C.F."/>
            <person name="Ardell D.H."/>
            <person name="Arguello R."/>
            <person name="Artieri C.G."/>
            <person name="Barbash D.A."/>
            <person name="Barker D."/>
            <person name="Barsanti P."/>
            <person name="Batterham P."/>
            <person name="Batzoglou S."/>
            <person name="Begun D."/>
            <person name="Bhutkar A."/>
            <person name="Blanco E."/>
            <person name="Bosak S.A."/>
            <person name="Bradley R.K."/>
            <person name="Brand A.D."/>
            <person name="Brent M.R."/>
            <person name="Brooks A.N."/>
            <person name="Brown R.H."/>
            <person name="Butlin R.K."/>
            <person name="Caggese C."/>
            <person name="Calvi B.R."/>
            <person name="Bernardo de Carvalho A."/>
            <person name="Caspi A."/>
            <person name="Castrezana S."/>
            <person name="Celniker S.E."/>
            <person name="Chang J.L."/>
            <person name="Chapple C."/>
            <person name="Chatterji S."/>
            <person name="Chinwalla A."/>
            <person name="Civetta A."/>
            <person name="Clifton S.W."/>
            <person name="Comeron J.M."/>
            <person name="Costello J.C."/>
            <person name="Coyne J.A."/>
            <person name="Daub J."/>
            <person name="David R.G."/>
            <person name="Delcher A.L."/>
            <person name="Delehaunty K."/>
            <person name="Do C.B."/>
            <person name="Ebling H."/>
            <person name="Edwards K."/>
            <person name="Eickbush T."/>
            <person name="Evans J.D."/>
            <person name="Filipski A."/>
            <person name="Findeiss S."/>
            <person name="Freyhult E."/>
            <person name="Fulton L."/>
            <person name="Fulton R."/>
            <person name="Garcia A.C."/>
            <person name="Gardiner A."/>
            <person name="Garfield D.A."/>
            <person name="Garvin B.E."/>
            <person name="Gibson G."/>
            <person name="Gilbert D."/>
            <person name="Gnerre S."/>
            <person name="Godfrey J."/>
            <person name="Good R."/>
            <person name="Gotea V."/>
            <person name="Gravely B."/>
            <person name="Greenberg A.J."/>
            <person name="Griffiths-Jones S."/>
            <person name="Gross S."/>
            <person name="Guigo R."/>
            <person name="Gustafson E.A."/>
            <person name="Haerty W."/>
            <person name="Hahn M.W."/>
            <person name="Halligan D.L."/>
            <person name="Halpern A.L."/>
            <person name="Halter G.M."/>
            <person name="Han M.V."/>
            <person name="Heger A."/>
            <person name="Hillier L."/>
            <person name="Hinrichs A.S."/>
            <person name="Holmes I."/>
            <person name="Hoskins R.A."/>
            <person name="Hubisz M.J."/>
            <person name="Hultmark D."/>
            <person name="Huntley M.A."/>
            <person name="Jaffe D.B."/>
            <person name="Jagadeeshan S."/>
            <person name="Jeck W.R."/>
            <person name="Johnson J."/>
            <person name="Jones C.D."/>
            <person name="Jordan W.C."/>
            <person name="Karpen G.H."/>
            <person name="Kataoka E."/>
            <person name="Keightley P.D."/>
            <person name="Kheradpour P."/>
            <person name="Kirkness E.F."/>
            <person name="Koerich L.B."/>
            <person name="Kristiansen K."/>
            <person name="Kudrna D."/>
            <person name="Kulathinal R.J."/>
            <person name="Kumar S."/>
            <person name="Kwok R."/>
            <person name="Lander E."/>
            <person name="Langley C.H."/>
            <person name="Lapoint R."/>
            <person name="Lazzaro B.P."/>
            <person name="Lee S.J."/>
            <person name="Levesque L."/>
            <person name="Li R."/>
            <person name="Lin C.F."/>
            <person name="Lin M.F."/>
            <person name="Lindblad-Toh K."/>
            <person name="Llopart A."/>
            <person name="Long M."/>
            <person name="Low L."/>
            <person name="Lozovsky E."/>
            <person name="Lu J."/>
            <person name="Luo M."/>
            <person name="Machado C.A."/>
            <person name="Makalowski W."/>
            <person name="Marzo M."/>
            <person name="Matsuda M."/>
            <person name="Matzkin L."/>
            <person name="McAllister B."/>
            <person name="McBride C.S."/>
            <person name="McKernan B."/>
            <person name="McKernan K."/>
            <person name="Mendez-Lago M."/>
            <person name="Minx P."/>
            <person name="Mollenhauer M.U."/>
            <person name="Montooth K."/>
            <person name="Mount S.M."/>
            <person name="Mu X."/>
            <person name="Myers E."/>
            <person name="Negre B."/>
            <person name="Newfeld S."/>
            <person name="Nielsen R."/>
            <person name="Noor M.A."/>
            <person name="O'Grady P."/>
            <person name="Pachter L."/>
            <person name="Papaceit M."/>
            <person name="Parisi M.J."/>
            <person name="Parisi M."/>
            <person name="Parts L."/>
            <person name="Pedersen J.S."/>
            <person name="Pesole G."/>
            <person name="Phillippy A.M."/>
            <person name="Ponting C.P."/>
            <person name="Pop M."/>
            <person name="Porcelli D."/>
            <person name="Powell J.R."/>
            <person name="Prohaska S."/>
            <person name="Pruitt K."/>
            <person name="Puig M."/>
            <person name="Quesneville H."/>
            <person name="Ram K.R."/>
            <person name="Rand D."/>
            <person name="Rasmussen M.D."/>
            <person name="Reed L.K."/>
            <person name="Reenan R."/>
            <person name="Reily A."/>
            <person name="Remington K.A."/>
            <person name="Rieger T.T."/>
            <person name="Ritchie M.G."/>
            <person name="Robin C."/>
            <person name="Rogers Y.H."/>
            <person name="Rohde C."/>
            <person name="Rozas J."/>
            <person name="Rubenfield M.J."/>
            <person name="Ruiz A."/>
            <person name="Russo S."/>
            <person name="Salzberg S.L."/>
            <person name="Sanchez-Gracia A."/>
            <person name="Saranga D.J."/>
            <person name="Sato H."/>
            <person name="Schaeffer S.W."/>
            <person name="Schatz M.C."/>
            <person name="Schlenke T."/>
            <person name="Schwartz R."/>
            <person name="Segarra C."/>
            <person name="Singh R.S."/>
            <person name="Sirot L."/>
            <person name="Sirota M."/>
            <person name="Sisneros N.B."/>
            <person name="Smith C.D."/>
            <person name="Smith T.F."/>
            <person name="Spieth J."/>
            <person name="Stage D.E."/>
            <person name="Stark A."/>
            <person name="Stephan W."/>
            <person name="Strausberg R.L."/>
            <person name="Strempel S."/>
            <person name="Sturgill D."/>
            <person name="Sutton G."/>
            <person name="Sutton G.G."/>
            <person name="Tao W."/>
            <person name="Teichmann S."/>
            <person name="Tobari Y.N."/>
            <person name="Tomimura Y."/>
            <person name="Tsolas J.M."/>
            <person name="Valente V.L."/>
            <person name="Venter E."/>
            <person name="Venter J.C."/>
            <person name="Vicario S."/>
            <person name="Vieira F.G."/>
            <person name="Vilella A.J."/>
            <person name="Villasante A."/>
            <person name="Walenz B."/>
            <person name="Wang J."/>
            <person name="Wasserman M."/>
            <person name="Watts T."/>
            <person name="Wilson D."/>
            <person name="Wilson R.K."/>
            <person name="Wing R.A."/>
            <person name="Wolfner M.F."/>
            <person name="Wong A."/>
            <person name="Wong G.K."/>
            <person name="Wu C.I."/>
            <person name="Wu G."/>
            <person name="Yamamoto D."/>
            <person name="Yang H.P."/>
            <person name="Yang S.P."/>
            <person name="Yorke J.A."/>
            <person name="Yoshida K."/>
            <person name="Zdobnov E."/>
            <person name="Zhang P."/>
            <person name="Zhang Y."/>
            <person name="Zimin A.V."/>
            <person name="Baldwin J."/>
            <person name="Abdouelleil A."/>
            <person name="Abdulkadir J."/>
            <person name="Abebe A."/>
            <person name="Abera B."/>
            <person name="Abreu J."/>
            <person name="Acer S.C."/>
            <person name="Aftuck L."/>
            <person name="Alexander A."/>
            <person name="An P."/>
            <person name="Anderson E."/>
            <person name="Anderson S."/>
            <person name="Arachi H."/>
            <person name="Azer M."/>
            <person name="Bachantsang P."/>
            <person name="Barry A."/>
            <person name="Bayul T."/>
            <person name="Berlin A."/>
            <person name="Bessette D."/>
            <person name="Bloom T."/>
            <person name="Blye J."/>
            <person name="Boguslavskiy L."/>
            <person name="Bonnet C."/>
            <person name="Boukhgalter B."/>
            <person name="Bourzgui I."/>
            <person name="Brown A."/>
            <person name="Cahill P."/>
            <person name="Channer S."/>
            <person name="Cheshatsang Y."/>
            <person name="Chuda L."/>
            <person name="Citroen M."/>
            <person name="Collymore A."/>
            <person name="Cooke P."/>
            <person name="Costello M."/>
            <person name="D'Aco K."/>
            <person name="Daza R."/>
            <person name="De Haan G."/>
            <person name="DeGray S."/>
            <person name="DeMaso C."/>
            <person name="Dhargay N."/>
            <person name="Dooley K."/>
            <person name="Dooley E."/>
            <person name="Doricent M."/>
            <person name="Dorje P."/>
            <person name="Dorjee K."/>
            <person name="Dupes A."/>
            <person name="Elong R."/>
            <person name="Falk J."/>
            <person name="Farina A."/>
            <person name="Faro S."/>
            <person name="Ferguson D."/>
            <person name="Fisher S."/>
            <person name="Foley C.D."/>
            <person name="Franke A."/>
            <person name="Friedrich D."/>
            <person name="Gadbois L."/>
            <person name="Gearin G."/>
            <person name="Gearin C.R."/>
            <person name="Giannoukos G."/>
            <person name="Goode T."/>
            <person name="Graham J."/>
            <person name="Grandbois E."/>
            <person name="Grewal S."/>
            <person name="Gyaltsen K."/>
            <person name="Hafez N."/>
            <person name="Hagos B."/>
            <person name="Hall J."/>
            <person name="Henson C."/>
            <person name="Hollinger A."/>
            <person name="Honan T."/>
            <person name="Huard M.D."/>
            <person name="Hughes L."/>
            <person name="Hurhula B."/>
            <person name="Husby M.E."/>
            <person name="Kamat A."/>
            <person name="Kanga B."/>
            <person name="Kashin S."/>
            <person name="Khazanovich D."/>
            <person name="Kisner P."/>
            <person name="Lance K."/>
            <person name="Lara M."/>
            <person name="Lee W."/>
            <person name="Lennon N."/>
            <person name="Letendre F."/>
            <person name="LeVine R."/>
            <person name="Lipovsky A."/>
            <person name="Liu X."/>
            <person name="Liu J."/>
            <person name="Liu S."/>
            <person name="Lokyitsang T."/>
            <person name="Lokyitsang Y."/>
            <person name="Lubonja R."/>
            <person name="Lui A."/>
            <person name="MacDonald P."/>
            <person name="Magnisalis V."/>
            <person name="Maru K."/>
            <person name="Matthews C."/>
            <person name="McCusker W."/>
            <person name="McDonough S."/>
            <person name="Mehta T."/>
            <person name="Meldrim J."/>
            <person name="Meneus L."/>
            <person name="Mihai O."/>
            <person name="Mihalev A."/>
            <person name="Mihova T."/>
            <person name="Mittelman R."/>
            <person name="Mlenga V."/>
            <person name="Montmayeur A."/>
            <person name="Mulrain L."/>
            <person name="Navidi A."/>
            <person name="Naylor J."/>
            <person name="Negash T."/>
            <person name="Nguyen T."/>
            <person name="Nguyen N."/>
            <person name="Nicol R."/>
            <person name="Norbu C."/>
            <person name="Norbu N."/>
            <person name="Novod N."/>
            <person name="O'Neill B."/>
            <person name="Osman S."/>
            <person name="Markiewicz E."/>
            <person name="Oyono O.L."/>
            <person name="Patti C."/>
            <person name="Phunkhang P."/>
            <person name="Pierre F."/>
            <person name="Priest M."/>
            <person name="Raghuraman S."/>
            <person name="Rege F."/>
            <person name="Reyes R."/>
            <person name="Rise C."/>
            <person name="Rogov P."/>
            <person name="Ross K."/>
            <person name="Ryan E."/>
            <person name="Settipalli S."/>
            <person name="Shea T."/>
            <person name="Sherpa N."/>
            <person name="Shi L."/>
            <person name="Shih D."/>
            <person name="Sparrow T."/>
            <person name="Spaulding J."/>
            <person name="Stalker J."/>
            <person name="Stange-Thomann N."/>
            <person name="Stavropoulos S."/>
            <person name="Stone C."/>
            <person name="Strader C."/>
            <person name="Tesfaye S."/>
            <person name="Thomson T."/>
            <person name="Thoulutsang Y."/>
            <person name="Thoulutsang D."/>
            <person name="Topham K."/>
            <person name="Topping I."/>
            <person name="Tsamla T."/>
            <person name="Vassiliev H."/>
            <person name="Vo A."/>
            <person name="Wangchuk T."/>
            <person name="Wangdi T."/>
            <person name="Weiand M."/>
            <person name="Wilkinson J."/>
            <person name="Wilson A."/>
            <person name="Yadav S."/>
            <person name="Young G."/>
            <person name="Yu Q."/>
            <person name="Zembek L."/>
            <person name="Zhong D."/>
            <person name="Zimmer A."/>
            <person name="Zwirko Z."/>
            <person name="Jaffe D.B."/>
            <person name="Alvarez P."/>
            <person name="Brockman W."/>
            <person name="Butler J."/>
            <person name="Chin C."/>
            <person name="Gnerre S."/>
            <person name="Grabherr M."/>
            <person name="Kleber M."/>
            <person name="Mauceli E."/>
            <person name="MacCallum I."/>
        </authorList>
    </citation>
    <scope>NUCLEOTIDE SEQUENCE [LARGE SCALE GENOMIC DNA]</scope>
    <source>
        <strain evidence="13">Tucson 15010-1051.87</strain>
    </source>
</reference>
<keyword evidence="5" id="KW-0963">Cytoplasm</keyword>
<dbReference type="Gene3D" id="3.30.40.10">
    <property type="entry name" value="Zinc/RING finger domain, C3HC4 (zinc finger)"/>
    <property type="match status" value="1"/>
</dbReference>
<dbReference type="SMR" id="B4MAF8"/>
<evidence type="ECO:0000256" key="8">
    <source>
        <dbReference type="ARBA" id="ARBA00022786"/>
    </source>
</evidence>
<comment type="similarity">
    <text evidence="4">Belongs to the RING-box family.</text>
</comment>
<keyword evidence="8" id="KW-0833">Ubl conjugation pathway</keyword>
<gene>
    <name evidence="12" type="primary">Dvir\GJ15904</name>
    <name evidence="12" type="ORF">Dvir_GJ15904</name>
</gene>
<evidence type="ECO:0000256" key="6">
    <source>
        <dbReference type="ARBA" id="ARBA00022723"/>
    </source>
</evidence>
<dbReference type="PANTHER" id="PTHR11210">
    <property type="entry name" value="RING BOX"/>
    <property type="match status" value="1"/>
</dbReference>
<evidence type="ECO:0000256" key="9">
    <source>
        <dbReference type="ARBA" id="ARBA00022833"/>
    </source>
</evidence>
<evidence type="ECO:0000256" key="10">
    <source>
        <dbReference type="ARBA" id="ARBA00023242"/>
    </source>
</evidence>
<dbReference type="AlphaFoldDB" id="B4MAF8"/>
<keyword evidence="6" id="KW-0479">Metal-binding</keyword>
<evidence type="ECO:0000256" key="7">
    <source>
        <dbReference type="ARBA" id="ARBA00022771"/>
    </source>
</evidence>
<evidence type="ECO:0000313" key="13">
    <source>
        <dbReference type="Proteomes" id="UP000008792"/>
    </source>
</evidence>
<dbReference type="EMBL" id="CH940655">
    <property type="protein sequence ID" value="EDW66217.1"/>
    <property type="molecule type" value="Genomic_DNA"/>
</dbReference>
<keyword evidence="7" id="KW-0863">Zinc-finger</keyword>
<evidence type="ECO:0000256" key="5">
    <source>
        <dbReference type="ARBA" id="ARBA00022490"/>
    </source>
</evidence>
<dbReference type="InterPro" id="IPR051031">
    <property type="entry name" value="RING-box_E3_Ubiquitin_Ligase"/>
</dbReference>
<accession>B4MAF8</accession>
<keyword evidence="9" id="KW-0862">Zinc</keyword>
<dbReference type="OMA" id="IMNWNAN"/>
<evidence type="ECO:0000256" key="1">
    <source>
        <dbReference type="ARBA" id="ARBA00004123"/>
    </source>
</evidence>
<dbReference type="InParanoid" id="B4MAF8"/>
<dbReference type="STRING" id="7244.B4MAF8"/>
<dbReference type="SUPFAM" id="SSF57850">
    <property type="entry name" value="RING/U-box"/>
    <property type="match status" value="1"/>
</dbReference>
<dbReference type="GO" id="GO:0005634">
    <property type="term" value="C:nucleus"/>
    <property type="evidence" value="ECO:0007669"/>
    <property type="project" value="UniProtKB-SubCell"/>
</dbReference>
<organism evidence="12 13">
    <name type="scientific">Drosophila virilis</name>
    <name type="common">Fruit fly</name>
    <dbReference type="NCBI Taxonomy" id="7244"/>
    <lineage>
        <taxon>Eukaryota</taxon>
        <taxon>Metazoa</taxon>
        <taxon>Ecdysozoa</taxon>
        <taxon>Arthropoda</taxon>
        <taxon>Hexapoda</taxon>
        <taxon>Insecta</taxon>
        <taxon>Pterygota</taxon>
        <taxon>Neoptera</taxon>
        <taxon>Endopterygota</taxon>
        <taxon>Diptera</taxon>
        <taxon>Brachycera</taxon>
        <taxon>Muscomorpha</taxon>
        <taxon>Ephydroidea</taxon>
        <taxon>Drosophilidae</taxon>
        <taxon>Drosophila</taxon>
    </lineage>
</organism>
<dbReference type="KEGG" id="dvi:6634656"/>
<evidence type="ECO:0000313" key="12">
    <source>
        <dbReference type="EMBL" id="EDW66217.1"/>
    </source>
</evidence>
<dbReference type="eggNOG" id="KOG2930">
    <property type="taxonomic scope" value="Eukaryota"/>
</dbReference>
<dbReference type="InterPro" id="IPR024766">
    <property type="entry name" value="Znf_RING_H2"/>
</dbReference>
<evidence type="ECO:0000256" key="4">
    <source>
        <dbReference type="ARBA" id="ARBA00009273"/>
    </source>
</evidence>
<evidence type="ECO:0000259" key="11">
    <source>
        <dbReference type="Pfam" id="PF12678"/>
    </source>
</evidence>
<proteinExistence type="inferred from homology"/>
<sequence>MKEIENKKKDPNQEERKRFEIMNWNANALWSWDVQVDTCAICRNLIKDPCIECQSNQTEEQCPEEDCPEASGICQHVYHFHCISRWLRRREVCPLDYRAWEYKN</sequence>
<comment type="subcellular location">
    <subcellularLocation>
        <location evidence="2">Cytoplasm</location>
    </subcellularLocation>
    <subcellularLocation>
        <location evidence="1">Nucleus</location>
    </subcellularLocation>
</comment>
<evidence type="ECO:0000256" key="3">
    <source>
        <dbReference type="ARBA" id="ARBA00004906"/>
    </source>
</evidence>
<keyword evidence="13" id="KW-1185">Reference proteome</keyword>
<dbReference type="Pfam" id="PF12678">
    <property type="entry name" value="zf-rbx1"/>
    <property type="match status" value="1"/>
</dbReference>
<dbReference type="OrthoDB" id="8962942at2759"/>
<name>B4MAF8_DROVI</name>
<feature type="domain" description="Zinc finger RING-H2-type" evidence="11">
    <location>
        <begin position="37"/>
        <end position="96"/>
    </location>
</feature>
<dbReference type="Proteomes" id="UP000008792">
    <property type="component" value="Unassembled WGS sequence"/>
</dbReference>
<dbReference type="GO" id="GO:0031463">
    <property type="term" value="C:Cul3-RING ubiquitin ligase complex"/>
    <property type="evidence" value="ECO:0007669"/>
    <property type="project" value="UniProtKB-ARBA"/>
</dbReference>
<comment type="pathway">
    <text evidence="3">Protein modification; protein ubiquitination.</text>
</comment>
<dbReference type="GO" id="GO:0008270">
    <property type="term" value="F:zinc ion binding"/>
    <property type="evidence" value="ECO:0007669"/>
    <property type="project" value="UniProtKB-KW"/>
</dbReference>
<dbReference type="HOGENOM" id="CLU_115512_2_2_1"/>
<dbReference type="GO" id="GO:0005737">
    <property type="term" value="C:cytoplasm"/>
    <property type="evidence" value="ECO:0007669"/>
    <property type="project" value="UniProtKB-SubCell"/>
</dbReference>
<keyword evidence="10" id="KW-0539">Nucleus</keyword>
<dbReference type="PhylomeDB" id="B4MAF8"/>
<dbReference type="InterPro" id="IPR013083">
    <property type="entry name" value="Znf_RING/FYVE/PHD"/>
</dbReference>